<gene>
    <name evidence="3" type="ORF">LVJ77_09400</name>
</gene>
<evidence type="ECO:0000313" key="4">
    <source>
        <dbReference type="Proteomes" id="UP000831534"/>
    </source>
</evidence>
<dbReference type="InterPro" id="IPR018392">
    <property type="entry name" value="LysM"/>
</dbReference>
<dbReference type="CDD" id="cd00118">
    <property type="entry name" value="LysM"/>
    <property type="match status" value="1"/>
</dbReference>
<proteinExistence type="predicted"/>
<dbReference type="InterPro" id="IPR052196">
    <property type="entry name" value="Bact_Kbp"/>
</dbReference>
<feature type="chain" id="PRO_5044766352" evidence="1">
    <location>
        <begin position="23"/>
        <end position="440"/>
    </location>
</feature>
<dbReference type="PANTHER" id="PTHR34700:SF4">
    <property type="entry name" value="PHAGE-LIKE ELEMENT PBSX PROTEIN XKDP"/>
    <property type="match status" value="1"/>
</dbReference>
<dbReference type="SMART" id="SM00257">
    <property type="entry name" value="LysM"/>
    <property type="match status" value="1"/>
</dbReference>
<sequence length="440" mass="48758">MHKHLTVLFCAVGVAVAAPAQAASKSKLKVKPNAPARYVVKQGDTLWDISGKYLYRPWQWPSLWNVNRSKVRNPHLIYPGQELYLTYINGRPVLTAKKRAKRGRAGSSTGGIPTVKLGPRVVDLDGETGIPTINVDFYRLFMKHPQFVSEEELAHAPRIVAGEDGRTLYTTNDRIYADGPVDSGTYLVYRVKEELKDPVTGKSLGRLVEFSGEAATLATNDHGMANRDNQEMTPKQREKLRDNEYYVREGHKRVAVRTAQPMRLTNAVSEILRGDYLLKKPAVLTTAFNMMPHPPAREVDARIVSIMDGISESAMTQTLILNKGEADGLNPGTVLAVYKPNRIVKTEWNNPDKKASQFVNLPTEEIGYAMVYRTGRNVSSAIILESSTNISKGDVLRAPGGDLSVDADESTVLPGGMIEGTPGFFDDAERTWQDVLEYTK</sequence>
<organism evidence="3 4">
    <name type="scientific">Conchiformibius kuhniae</name>
    <dbReference type="NCBI Taxonomy" id="211502"/>
    <lineage>
        <taxon>Bacteria</taxon>
        <taxon>Pseudomonadati</taxon>
        <taxon>Pseudomonadota</taxon>
        <taxon>Betaproteobacteria</taxon>
        <taxon>Neisseriales</taxon>
        <taxon>Neisseriaceae</taxon>
        <taxon>Conchiformibius</taxon>
    </lineage>
</organism>
<feature type="domain" description="LysM" evidence="2">
    <location>
        <begin position="36"/>
        <end position="85"/>
    </location>
</feature>
<reference evidence="3" key="2">
    <citation type="submission" date="2024-09" db="EMBL/GenBank/DDBJ databases">
        <authorList>
            <person name="Veyrier F.J."/>
        </authorList>
    </citation>
    <scope>NUCLEOTIDE SEQUENCE</scope>
    <source>
        <strain evidence="3">17694</strain>
    </source>
</reference>
<reference evidence="3" key="1">
    <citation type="journal article" date="2022" name="Res Sq">
        <title>Evolution of multicellular longitudinally dividing oral cavity symbionts (Neisseriaceae).</title>
        <authorList>
            <person name="Nyongesa S."/>
            <person name="Weber P."/>
            <person name="Bernet E."/>
            <person name="Pullido F."/>
            <person name="Nieckarz M."/>
            <person name="Delaby M."/>
            <person name="Nieves C."/>
            <person name="Viehboeck T."/>
            <person name="Krause N."/>
            <person name="Rivera-Millot A."/>
            <person name="Nakamura A."/>
            <person name="Vischer N."/>
            <person name="VanNieuwenhze M."/>
            <person name="Brun Y."/>
            <person name="Cava F."/>
            <person name="Bulgheresi S."/>
            <person name="Veyrier F."/>
        </authorList>
    </citation>
    <scope>NUCLEOTIDE SEQUENCE</scope>
    <source>
        <strain evidence="3">17694</strain>
    </source>
</reference>
<dbReference type="PROSITE" id="PS51782">
    <property type="entry name" value="LYSM"/>
    <property type="match status" value="1"/>
</dbReference>
<accession>A0A8T9MTA6</accession>
<dbReference type="PANTHER" id="PTHR34700">
    <property type="entry name" value="POTASSIUM BINDING PROTEIN KBP"/>
    <property type="match status" value="1"/>
</dbReference>
<protein>
    <submittedName>
        <fullName evidence="3">LysM peptidoglycan-binding domain-containing protein</fullName>
    </submittedName>
</protein>
<evidence type="ECO:0000259" key="2">
    <source>
        <dbReference type="PROSITE" id="PS51782"/>
    </source>
</evidence>
<dbReference type="Gene3D" id="3.10.350.10">
    <property type="entry name" value="LysM domain"/>
    <property type="match status" value="1"/>
</dbReference>
<dbReference type="EMBL" id="CP091521">
    <property type="protein sequence ID" value="UOP04491.2"/>
    <property type="molecule type" value="Genomic_DNA"/>
</dbReference>
<dbReference type="Proteomes" id="UP000831534">
    <property type="component" value="Chromosome"/>
</dbReference>
<evidence type="ECO:0000313" key="3">
    <source>
        <dbReference type="EMBL" id="UOP04491.2"/>
    </source>
</evidence>
<dbReference type="InterPro" id="IPR036779">
    <property type="entry name" value="LysM_dom_sf"/>
</dbReference>
<keyword evidence="4" id="KW-1185">Reference proteome</keyword>
<dbReference type="SUPFAM" id="SSF54106">
    <property type="entry name" value="LysM domain"/>
    <property type="match status" value="1"/>
</dbReference>
<feature type="signal peptide" evidence="1">
    <location>
        <begin position="1"/>
        <end position="22"/>
    </location>
</feature>
<dbReference type="AlphaFoldDB" id="A0A8T9MTA6"/>
<evidence type="ECO:0000256" key="1">
    <source>
        <dbReference type="SAM" id="SignalP"/>
    </source>
</evidence>
<name>A0A8T9MTA6_9NEIS</name>
<dbReference type="KEGG" id="ckh:LVJ77_09400"/>
<dbReference type="RefSeq" id="WP_084165945.1">
    <property type="nucleotide sequence ID" value="NZ_CP091521.1"/>
</dbReference>
<keyword evidence="1" id="KW-0732">Signal</keyword>
<dbReference type="Pfam" id="PF01476">
    <property type="entry name" value="LysM"/>
    <property type="match status" value="1"/>
</dbReference>